<dbReference type="InterPro" id="IPR045087">
    <property type="entry name" value="Cu-oxidase_fam"/>
</dbReference>
<keyword evidence="2" id="KW-0479">Metal-binding</keyword>
<keyword evidence="4" id="KW-0186">Copper</keyword>
<dbReference type="GO" id="GO:0005507">
    <property type="term" value="F:copper ion binding"/>
    <property type="evidence" value="ECO:0007669"/>
    <property type="project" value="InterPro"/>
</dbReference>
<dbReference type="PANTHER" id="PTHR11709:SF394">
    <property type="entry name" value="FI03373P-RELATED"/>
    <property type="match status" value="1"/>
</dbReference>
<dbReference type="EC" id="1.10.3.2" evidence="6"/>
<feature type="non-terminal residue" evidence="6">
    <location>
        <position position="49"/>
    </location>
</feature>
<proteinExistence type="evidence at transcript level"/>
<feature type="non-terminal residue" evidence="6">
    <location>
        <position position="1"/>
    </location>
</feature>
<evidence type="ECO:0000256" key="1">
    <source>
        <dbReference type="ARBA" id="ARBA00010609"/>
    </source>
</evidence>
<protein>
    <submittedName>
        <fullName evidence="6">Laccase-like multicopper oxidase</fullName>
        <ecNumber evidence="6">1.10.3.2</ecNumber>
    </submittedName>
</protein>
<evidence type="ECO:0000313" key="6">
    <source>
        <dbReference type="EMBL" id="ACN22939.1"/>
    </source>
</evidence>
<dbReference type="Gene3D" id="2.60.40.420">
    <property type="entry name" value="Cupredoxins - blue copper proteins"/>
    <property type="match status" value="1"/>
</dbReference>
<organism evidence="6">
    <name type="scientific">uncultured fungus</name>
    <dbReference type="NCBI Taxonomy" id="175245"/>
    <lineage>
        <taxon>Eukaryota</taxon>
        <taxon>Fungi</taxon>
        <taxon>environmental samples</taxon>
    </lineage>
</organism>
<name>D8KYP1_9FUNG</name>
<evidence type="ECO:0000259" key="5">
    <source>
        <dbReference type="Pfam" id="PF07732"/>
    </source>
</evidence>
<dbReference type="GO" id="GO:0052716">
    <property type="term" value="F:hydroquinone:oxygen oxidoreductase activity"/>
    <property type="evidence" value="ECO:0007669"/>
    <property type="project" value="UniProtKB-EC"/>
</dbReference>
<reference evidence="6" key="1">
    <citation type="submission" date="2008-08" db="EMBL/GenBank/DDBJ databases">
        <title>Chronic nitrogen deposition suppresses fungal lignocellulolytic gene expression in a Northern hardwood forest.</title>
        <authorList>
            <person name="Kellner H."/>
            <person name="Edwards I.P."/>
            <person name="Hassett J."/>
            <person name="Zak D.R."/>
        </authorList>
    </citation>
    <scope>NUCLEOTIDE SEQUENCE</scope>
</reference>
<evidence type="ECO:0000256" key="4">
    <source>
        <dbReference type="ARBA" id="ARBA00023008"/>
    </source>
</evidence>
<comment type="similarity">
    <text evidence="1">Belongs to the multicopper oxidase family.</text>
</comment>
<dbReference type="InterPro" id="IPR008972">
    <property type="entry name" value="Cupredoxin"/>
</dbReference>
<keyword evidence="3 6" id="KW-0560">Oxidoreductase</keyword>
<feature type="domain" description="Plastocyanin-like" evidence="5">
    <location>
        <begin position="1"/>
        <end position="49"/>
    </location>
</feature>
<dbReference type="SUPFAM" id="SSF49503">
    <property type="entry name" value="Cupredoxins"/>
    <property type="match status" value="1"/>
</dbReference>
<dbReference type="PANTHER" id="PTHR11709">
    <property type="entry name" value="MULTI-COPPER OXIDASE"/>
    <property type="match status" value="1"/>
</dbReference>
<dbReference type="AlphaFoldDB" id="D8KYP1"/>
<accession>D8KYP1</accession>
<dbReference type="InterPro" id="IPR011707">
    <property type="entry name" value="Cu-oxidase-like_N"/>
</dbReference>
<sequence length="49" mass="5612">TTVHWHGIYQRGTPFMDGTSWVTQCPIAPGQTFTYSFALNQSGTFWYHS</sequence>
<dbReference type="Pfam" id="PF07732">
    <property type="entry name" value="Cu-oxidase_3"/>
    <property type="match status" value="1"/>
</dbReference>
<evidence type="ECO:0000256" key="2">
    <source>
        <dbReference type="ARBA" id="ARBA00022723"/>
    </source>
</evidence>
<evidence type="ECO:0000256" key="3">
    <source>
        <dbReference type="ARBA" id="ARBA00023002"/>
    </source>
</evidence>
<dbReference type="EMBL" id="FJ040294">
    <property type="protein sequence ID" value="ACN22939.1"/>
    <property type="molecule type" value="mRNA"/>
</dbReference>